<dbReference type="AlphaFoldDB" id="A0A1Y2G7A8"/>
<dbReference type="InterPro" id="IPR011990">
    <property type="entry name" value="TPR-like_helical_dom_sf"/>
</dbReference>
<dbReference type="SUPFAM" id="SSF81901">
    <property type="entry name" value="HCP-like"/>
    <property type="match status" value="2"/>
</dbReference>
<feature type="region of interest" description="Disordered" evidence="2">
    <location>
        <begin position="115"/>
        <end position="160"/>
    </location>
</feature>
<dbReference type="OrthoDB" id="272077at2759"/>
<feature type="region of interest" description="Disordered" evidence="2">
    <location>
        <begin position="14"/>
        <end position="48"/>
    </location>
</feature>
<evidence type="ECO:0000313" key="3">
    <source>
        <dbReference type="EMBL" id="ORY96985.1"/>
    </source>
</evidence>
<dbReference type="GeneID" id="33567918"/>
<feature type="region of interest" description="Disordered" evidence="2">
    <location>
        <begin position="179"/>
        <end position="200"/>
    </location>
</feature>
<organism evidence="3 4">
    <name type="scientific">Lobosporangium transversale</name>
    <dbReference type="NCBI Taxonomy" id="64571"/>
    <lineage>
        <taxon>Eukaryota</taxon>
        <taxon>Fungi</taxon>
        <taxon>Fungi incertae sedis</taxon>
        <taxon>Mucoromycota</taxon>
        <taxon>Mortierellomycotina</taxon>
        <taxon>Mortierellomycetes</taxon>
        <taxon>Mortierellales</taxon>
        <taxon>Mortierellaceae</taxon>
        <taxon>Lobosporangium</taxon>
    </lineage>
</organism>
<dbReference type="SMART" id="SM00671">
    <property type="entry name" value="SEL1"/>
    <property type="match status" value="7"/>
</dbReference>
<accession>A0A1Y2G7A8</accession>
<dbReference type="STRING" id="64571.A0A1Y2G7A8"/>
<evidence type="ECO:0000256" key="1">
    <source>
        <dbReference type="ARBA" id="ARBA00022737"/>
    </source>
</evidence>
<dbReference type="Pfam" id="PF08238">
    <property type="entry name" value="Sel1"/>
    <property type="match status" value="7"/>
</dbReference>
<evidence type="ECO:0008006" key="5">
    <source>
        <dbReference type="Google" id="ProtNLM"/>
    </source>
</evidence>
<dbReference type="InterPro" id="IPR051726">
    <property type="entry name" value="Chitin_Synth_Reg"/>
</dbReference>
<comment type="caution">
    <text evidence="3">The sequence shown here is derived from an EMBL/GenBank/DDBJ whole genome shotgun (WGS) entry which is preliminary data.</text>
</comment>
<dbReference type="RefSeq" id="XP_021875547.1">
    <property type="nucleotide sequence ID" value="XM_022026075.1"/>
</dbReference>
<dbReference type="EMBL" id="MCFF01000076">
    <property type="protein sequence ID" value="ORY96985.1"/>
    <property type="molecule type" value="Genomic_DNA"/>
</dbReference>
<name>A0A1Y2G7A8_9FUNG</name>
<dbReference type="InParanoid" id="A0A1Y2G7A8"/>
<dbReference type="InterPro" id="IPR006597">
    <property type="entry name" value="Sel1-like"/>
</dbReference>
<sequence length="678" mass="75546">MAFVKSVKKYLEKRANRPNRYHQSSEASTPTSAFVSSSTFNTPGGNIDRANIQNEAIIAEELRQYNTNSNNSNNNDDESSHPSTIHDTSNYNTTTCNNNINSNISSNSTTALSVSTSISSHRTRRHRKRSSLLYPSSSSSSRAHSSLDHRNSSLLDGNQRTMDSHFVGRTSTACPRFCPDASPVIQPNSSSAQKDNDNQKSARWMKRILGKAAQLKQYSQNSVSKGTLFATKTGKSLKKHFLKGIHRDRQHDGDNEAYISDDDIYLRQNNLAAKSVAAFPLITTSMDSKDIRNESDSDPESDGDNSYDKEALDLRYFYDPQSEDSVNRITFLTGPEHYYHLALQLETSPCQEFQLYGKELYIRAAGLGYAPAQFKLGICYELGLTHFPMDPTQSFAWYKRAALQGHADAELAVSGWYLTGHPQGLIQSEPLAYEWASKAAKRGWAKAEYTLGHYYEVGIGVPQDLAVAKQWYIKAAAQGNERALLRLLVGHVGLDVDYAHLKDALLHQNQNNPYLIHQLAQFHEHREYGLVPDEDAAFELYAASAQANYAPAQYKLGACYEFGILGCPQDPVQAVHWYRRGAENGHVEALLALAGFYLDGSAGQAAEQSDEEAFRFVEAAAQRGVPKAEYITGFFLEHGLGVEQNINEAKRWYHLACAKGVDSAEKRLKDLEKLSDFS</sequence>
<evidence type="ECO:0000313" key="4">
    <source>
        <dbReference type="Proteomes" id="UP000193648"/>
    </source>
</evidence>
<dbReference type="Proteomes" id="UP000193648">
    <property type="component" value="Unassembled WGS sequence"/>
</dbReference>
<keyword evidence="4" id="KW-1185">Reference proteome</keyword>
<dbReference type="Gene3D" id="1.25.40.10">
    <property type="entry name" value="Tetratricopeptide repeat domain"/>
    <property type="match status" value="2"/>
</dbReference>
<evidence type="ECO:0000256" key="2">
    <source>
        <dbReference type="SAM" id="MobiDB-lite"/>
    </source>
</evidence>
<feature type="compositionally biased region" description="Low complexity" evidence="2">
    <location>
        <begin position="131"/>
        <end position="144"/>
    </location>
</feature>
<gene>
    <name evidence="3" type="ORF">BCR41DRAFT_364755</name>
</gene>
<reference evidence="3 4" key="1">
    <citation type="submission" date="2016-07" db="EMBL/GenBank/DDBJ databases">
        <title>Pervasive Adenine N6-methylation of Active Genes in Fungi.</title>
        <authorList>
            <consortium name="DOE Joint Genome Institute"/>
            <person name="Mondo S.J."/>
            <person name="Dannebaum R.O."/>
            <person name="Kuo R.C."/>
            <person name="Labutti K."/>
            <person name="Haridas S."/>
            <person name="Kuo A."/>
            <person name="Salamov A."/>
            <person name="Ahrendt S.R."/>
            <person name="Lipzen A."/>
            <person name="Sullivan W."/>
            <person name="Andreopoulos W.B."/>
            <person name="Clum A."/>
            <person name="Lindquist E."/>
            <person name="Daum C."/>
            <person name="Ramamoorthy G.K."/>
            <person name="Gryganskyi A."/>
            <person name="Culley D."/>
            <person name="Magnuson J.K."/>
            <person name="James T.Y."/>
            <person name="O'Malley M.A."/>
            <person name="Stajich J.E."/>
            <person name="Spatafora J.W."/>
            <person name="Visel A."/>
            <person name="Grigoriev I.V."/>
        </authorList>
    </citation>
    <scope>NUCLEOTIDE SEQUENCE [LARGE SCALE GENOMIC DNA]</scope>
    <source>
        <strain evidence="3 4">NRRL 3116</strain>
    </source>
</reference>
<feature type="compositionally biased region" description="Polar residues" evidence="2">
    <location>
        <begin position="21"/>
        <end position="44"/>
    </location>
</feature>
<keyword evidence="1" id="KW-0677">Repeat</keyword>
<proteinExistence type="predicted"/>
<feature type="compositionally biased region" description="Basic residues" evidence="2">
    <location>
        <begin position="121"/>
        <end position="130"/>
    </location>
</feature>
<protein>
    <recommendedName>
        <fullName evidence="5">HCP-like protein</fullName>
    </recommendedName>
</protein>
<feature type="region of interest" description="Disordered" evidence="2">
    <location>
        <begin position="66"/>
        <end position="92"/>
    </location>
</feature>
<dbReference type="PANTHER" id="PTHR46430">
    <property type="entry name" value="PROTEIN SKT5-RELATED"/>
    <property type="match status" value="1"/>
</dbReference>